<dbReference type="Gene3D" id="3.40.309.10">
    <property type="entry name" value="Aldehyde Dehydrogenase, Chain A, domain 2"/>
    <property type="match status" value="1"/>
</dbReference>
<dbReference type="GO" id="GO:0016620">
    <property type="term" value="F:oxidoreductase activity, acting on the aldehyde or oxo group of donors, NAD or NADP as acceptor"/>
    <property type="evidence" value="ECO:0007669"/>
    <property type="project" value="InterPro"/>
</dbReference>
<evidence type="ECO:0000256" key="6">
    <source>
        <dbReference type="ARBA" id="ARBA00022679"/>
    </source>
</evidence>
<evidence type="ECO:0000256" key="5">
    <source>
        <dbReference type="ARBA" id="ARBA00012483"/>
    </source>
</evidence>
<dbReference type="EC" id="2.3.2.27" evidence="5"/>
<evidence type="ECO:0000256" key="7">
    <source>
        <dbReference type="ARBA" id="ARBA00022692"/>
    </source>
</evidence>
<comment type="similarity">
    <text evidence="4">Belongs to the aldehyde dehydrogenase family.</text>
</comment>
<evidence type="ECO:0000256" key="4">
    <source>
        <dbReference type="ARBA" id="ARBA00009986"/>
    </source>
</evidence>
<name>A0AAN6JIV6_9BASI</name>
<evidence type="ECO:0000256" key="8">
    <source>
        <dbReference type="ARBA" id="ARBA00022786"/>
    </source>
</evidence>
<dbReference type="Pfam" id="PF11145">
    <property type="entry name" value="DUF2921"/>
    <property type="match status" value="1"/>
</dbReference>
<feature type="region of interest" description="Disordered" evidence="12">
    <location>
        <begin position="937"/>
        <end position="963"/>
    </location>
</feature>
<evidence type="ECO:0000259" key="14">
    <source>
        <dbReference type="Pfam" id="PF00171"/>
    </source>
</evidence>
<dbReference type="InterPro" id="IPR021319">
    <property type="entry name" value="DUF2921"/>
</dbReference>
<evidence type="ECO:0000256" key="12">
    <source>
        <dbReference type="SAM" id="MobiDB-lite"/>
    </source>
</evidence>
<keyword evidence="11 13" id="KW-0472">Membrane</keyword>
<dbReference type="InterPro" id="IPR016162">
    <property type="entry name" value="Ald_DH_N"/>
</dbReference>
<dbReference type="SUPFAM" id="SSF53720">
    <property type="entry name" value="ALDH-like"/>
    <property type="match status" value="1"/>
</dbReference>
<feature type="domain" description="Aldehyde dehydrogenase" evidence="14">
    <location>
        <begin position="25"/>
        <end position="461"/>
    </location>
</feature>
<keyword evidence="17" id="KW-1185">Reference proteome</keyword>
<dbReference type="GO" id="GO:0061630">
    <property type="term" value="F:ubiquitin protein ligase activity"/>
    <property type="evidence" value="ECO:0007669"/>
    <property type="project" value="UniProtKB-EC"/>
</dbReference>
<feature type="compositionally biased region" description="Low complexity" evidence="12">
    <location>
        <begin position="1196"/>
        <end position="1205"/>
    </location>
</feature>
<comment type="pathway">
    <text evidence="3">Protein modification; protein ubiquitination.</text>
</comment>
<feature type="domain" description="SWEET-like" evidence="15">
    <location>
        <begin position="985"/>
        <end position="1104"/>
    </location>
</feature>
<keyword evidence="6" id="KW-0808">Transferase</keyword>
<keyword evidence="7 13" id="KW-0812">Transmembrane</keyword>
<comment type="catalytic activity">
    <reaction evidence="1">
        <text>S-ubiquitinyl-[E2 ubiquitin-conjugating enzyme]-L-cysteine + [acceptor protein]-L-lysine = [E2 ubiquitin-conjugating enzyme]-L-cysteine + N(6)-ubiquitinyl-[acceptor protein]-L-lysine.</text>
        <dbReference type="EC" id="2.3.2.27"/>
    </reaction>
</comment>
<accession>A0AAN6JIV6</accession>
<gene>
    <name evidence="16" type="ORF">OC842_005176</name>
</gene>
<protein>
    <recommendedName>
        <fullName evidence="5">RING-type E3 ubiquitin transferase</fullName>
        <ecNumber evidence="5">2.3.2.27</ecNumber>
    </recommendedName>
</protein>
<comment type="caution">
    <text evidence="16">The sequence shown here is derived from an EMBL/GenBank/DDBJ whole genome shotgun (WGS) entry which is preliminary data.</text>
</comment>
<organism evidence="16 17">
    <name type="scientific">Tilletia horrida</name>
    <dbReference type="NCBI Taxonomy" id="155126"/>
    <lineage>
        <taxon>Eukaryota</taxon>
        <taxon>Fungi</taxon>
        <taxon>Dikarya</taxon>
        <taxon>Basidiomycota</taxon>
        <taxon>Ustilaginomycotina</taxon>
        <taxon>Exobasidiomycetes</taxon>
        <taxon>Tilletiales</taxon>
        <taxon>Tilletiaceae</taxon>
        <taxon>Tilletia</taxon>
    </lineage>
</organism>
<evidence type="ECO:0000313" key="17">
    <source>
        <dbReference type="Proteomes" id="UP001176521"/>
    </source>
</evidence>
<dbReference type="InterPro" id="IPR016161">
    <property type="entry name" value="Ald_DH/histidinol_DH"/>
</dbReference>
<evidence type="ECO:0000256" key="10">
    <source>
        <dbReference type="ARBA" id="ARBA00023002"/>
    </source>
</evidence>
<dbReference type="Gene3D" id="3.40.605.10">
    <property type="entry name" value="Aldehyde Dehydrogenase, Chain A, domain 1"/>
    <property type="match status" value="1"/>
</dbReference>
<feature type="compositionally biased region" description="Low complexity" evidence="12">
    <location>
        <begin position="947"/>
        <end position="963"/>
    </location>
</feature>
<keyword evidence="10" id="KW-0560">Oxidoreductase</keyword>
<keyword evidence="9 13" id="KW-1133">Transmembrane helix</keyword>
<evidence type="ECO:0000256" key="3">
    <source>
        <dbReference type="ARBA" id="ARBA00004906"/>
    </source>
</evidence>
<dbReference type="Pfam" id="PF00171">
    <property type="entry name" value="Aldedh"/>
    <property type="match status" value="1"/>
</dbReference>
<comment type="subcellular location">
    <subcellularLocation>
        <location evidence="2">Endomembrane system</location>
        <topology evidence="2">Multi-pass membrane protein</topology>
    </subcellularLocation>
</comment>
<dbReference type="GO" id="GO:0012505">
    <property type="term" value="C:endomembrane system"/>
    <property type="evidence" value="ECO:0007669"/>
    <property type="project" value="UniProtKB-SubCell"/>
</dbReference>
<feature type="transmembrane region" description="Helical" evidence="13">
    <location>
        <begin position="837"/>
        <end position="855"/>
    </location>
</feature>
<evidence type="ECO:0000256" key="2">
    <source>
        <dbReference type="ARBA" id="ARBA00004127"/>
    </source>
</evidence>
<evidence type="ECO:0000256" key="9">
    <source>
        <dbReference type="ARBA" id="ARBA00022989"/>
    </source>
</evidence>
<dbReference type="FunFam" id="3.40.605.10:FF:000007">
    <property type="entry name" value="NAD/NADP-dependent betaine aldehyde dehydrogenase"/>
    <property type="match status" value="1"/>
</dbReference>
<evidence type="ECO:0000256" key="11">
    <source>
        <dbReference type="ARBA" id="ARBA00023136"/>
    </source>
</evidence>
<evidence type="ECO:0000259" key="15">
    <source>
        <dbReference type="Pfam" id="PF11145"/>
    </source>
</evidence>
<feature type="region of interest" description="Disordered" evidence="12">
    <location>
        <begin position="1193"/>
        <end position="1225"/>
    </location>
</feature>
<evidence type="ECO:0000313" key="16">
    <source>
        <dbReference type="EMBL" id="KAK0526485.1"/>
    </source>
</evidence>
<evidence type="ECO:0000256" key="13">
    <source>
        <dbReference type="SAM" id="Phobius"/>
    </source>
</evidence>
<feature type="region of interest" description="Disordered" evidence="12">
    <location>
        <begin position="1238"/>
        <end position="1288"/>
    </location>
</feature>
<feature type="transmembrane region" description="Helical" evidence="13">
    <location>
        <begin position="876"/>
        <end position="897"/>
    </location>
</feature>
<dbReference type="PANTHER" id="PTHR11699">
    <property type="entry name" value="ALDEHYDE DEHYDROGENASE-RELATED"/>
    <property type="match status" value="1"/>
</dbReference>
<feature type="transmembrane region" description="Helical" evidence="13">
    <location>
        <begin position="994"/>
        <end position="1022"/>
    </location>
</feature>
<dbReference type="InterPro" id="IPR016163">
    <property type="entry name" value="Ald_DH_C"/>
</dbReference>
<reference evidence="16" key="1">
    <citation type="journal article" date="2023" name="PhytoFront">
        <title>Draft Genome Resources of Seven Strains of Tilletia horrida, Causal Agent of Kernel Smut of Rice.</title>
        <authorList>
            <person name="Khanal S."/>
            <person name="Antony Babu S."/>
            <person name="Zhou X.G."/>
        </authorList>
    </citation>
    <scope>NUCLEOTIDE SEQUENCE</scope>
    <source>
        <strain evidence="16">TX3</strain>
    </source>
</reference>
<feature type="compositionally biased region" description="Acidic residues" evidence="12">
    <location>
        <begin position="1209"/>
        <end position="1219"/>
    </location>
</feature>
<feature type="compositionally biased region" description="Low complexity" evidence="12">
    <location>
        <begin position="1240"/>
        <end position="1275"/>
    </location>
</feature>
<dbReference type="EMBL" id="JAPDMQ010000352">
    <property type="protein sequence ID" value="KAK0526485.1"/>
    <property type="molecule type" value="Genomic_DNA"/>
</dbReference>
<dbReference type="Proteomes" id="UP001176521">
    <property type="component" value="Unassembled WGS sequence"/>
</dbReference>
<evidence type="ECO:0000256" key="1">
    <source>
        <dbReference type="ARBA" id="ARBA00000900"/>
    </source>
</evidence>
<sequence length="1348" mass="146133">MSLPRPEIDSIETGLLVGGDFVKGTGVPFTLTDPGTEQDLLHVHSATQEEVDKAVKIASEAQKLYYAEGPEQWETKLRKFADLIDEHTHELAALDAICMGRPLSVAAEIGMASRTIRLSAALAVSHHGESSSQMDGSFAFTLHQPFGVCAAITPWNASVVLCASKLGPALASGNAIIIKTSERAPLSTVLLGKLALAAGFPAGVVQVLHGKGDVGAMLARHPQIRRLAFTGSTAVGRKVLQMAAESNLKKVTLELGGKGAAIVFDDANVELAVETIAFSMSWLSGQLCMAQSRVYVQRGIAEKFIASFKASYLSTPMGDAFQSVQRVLEQAKKDGGSVSQGPDPAGKGFYMPPTIITGLKEESTVVKDEIFGPVVHISIFDTEEEALRLANDTEYGLYSTIYTQDGSRAIRCARALHVGLVGINQTAPAFDLTLPFGGMKASGMGREWGSSILDEWTEVVQVAWKLRAPIDIIAEDGTLSLAKMLELRKAQQLELQQWWNGSLPGNATWTVRADDERLQHSLPSQLQYPTFSELNSSEGEAYYWNISGYYKGGFQAVELFPLPANDTIPPSLRDRSVVNGSEPNIRALRGNFPWLDGAGGMVEIEISEDHNISPNVTMITGSLFMKSRAQSRSLWSSEVIAGASVRFDLTGVHYLNNGGLLLSALPAESNDVPDSRNVLGMLPPSILPSNATTSLPPSDHPAGVLNETWHAINETLHQEIERLTDLVGDKDPTEPIAQPADERITHNCTDFHLYLRLYHLTGPHPSQAEVQAIREYEHELFYSSGASPLGLFGQRAEGLYIGSAVFFSEKCDLIIHAGLPRFPVMEGLRYIEHRRKIMHAALCLALITLIQLRLTMGMMRRARTASARIKIDWRTLLLQTIADMYTSILCAIPAVVWRNETDLLLASVSYVVGCHFVGGEYQFLIFVVHDSQNDPLNNRPTPPAAPIPAAAQPNPEGGTNAAADNAAAATVPAEAVVDPAQQAANERRQRTYRYIGILVFFFLLNFQPLVFFSILGPVLYSFWIPQIMRNVKRGSRRPFPRKYIIGMTLCRCMMPLYFWQCPDNIFFWEPTPLVWILIGYVWLQAVILLLQDELGPAFFLPARFQPETSPSWDWHPPLSVLRKHIRQAEDKTGPSATLEHDARVDADAQSGEGGGAGGHKHGVGAQYEIEIGDCAICLSEIEPLRWDWRDEDDDAAAAAAAAAASGGEGESDDDDDDEQGGAGGDEYAYVAVDGAEAEAAEAQGTSRARRSSSGTRSGSASSSSGARNSSSSTTAQAGRRRRHLRTGSLISSWASSAVRVGRRVGRAISAAREHGGRGRSGAAAASAALGGGRTDIMVAPCHHIFHTE</sequence>
<keyword evidence="8" id="KW-0833">Ubl conjugation pathway</keyword>
<dbReference type="InterPro" id="IPR015590">
    <property type="entry name" value="Aldehyde_DH_dom"/>
</dbReference>
<proteinExistence type="inferred from homology"/>